<organism evidence="1 2">
    <name type="scientific">Cohnella abietis</name>
    <dbReference type="NCBI Taxonomy" id="2507935"/>
    <lineage>
        <taxon>Bacteria</taxon>
        <taxon>Bacillati</taxon>
        <taxon>Bacillota</taxon>
        <taxon>Bacilli</taxon>
        <taxon>Bacillales</taxon>
        <taxon>Paenibacillaceae</taxon>
        <taxon>Cohnella</taxon>
    </lineage>
</organism>
<evidence type="ECO:0000313" key="1">
    <source>
        <dbReference type="EMBL" id="BBI33110.1"/>
    </source>
</evidence>
<evidence type="ECO:0008006" key="3">
    <source>
        <dbReference type="Google" id="ProtNLM"/>
    </source>
</evidence>
<dbReference type="KEGG" id="cohn:KCTCHS21_25090"/>
<proteinExistence type="predicted"/>
<name>A0A3T1D4S7_9BACL</name>
<protein>
    <recommendedName>
        <fullName evidence="3">Z-ring formation inhibitor MciZ</fullName>
    </recommendedName>
</protein>
<sequence length="50" mass="5730">MLKKYITEHKLQFVGKAWEIRYALRQEKKLQGGNIPLTQLLSQAKSQAGS</sequence>
<dbReference type="OrthoDB" id="2990038at2"/>
<gene>
    <name evidence="1" type="ORF">KCTCHS21_25090</name>
</gene>
<dbReference type="RefSeq" id="WP_157994028.1">
    <property type="nucleotide sequence ID" value="NZ_AP019400.1"/>
</dbReference>
<dbReference type="InterPro" id="IPR025177">
    <property type="entry name" value="MciZ"/>
</dbReference>
<dbReference type="EMBL" id="AP019400">
    <property type="protein sequence ID" value="BBI33110.1"/>
    <property type="molecule type" value="Genomic_DNA"/>
</dbReference>
<dbReference type="AlphaFoldDB" id="A0A3T1D4S7"/>
<dbReference type="Pfam" id="PF13072">
    <property type="entry name" value="MciZ"/>
    <property type="match status" value="1"/>
</dbReference>
<keyword evidence="2" id="KW-1185">Reference proteome</keyword>
<dbReference type="Proteomes" id="UP000289856">
    <property type="component" value="Chromosome"/>
</dbReference>
<accession>A0A3T1D4S7</accession>
<evidence type="ECO:0000313" key="2">
    <source>
        <dbReference type="Proteomes" id="UP000289856"/>
    </source>
</evidence>
<reference evidence="1 2" key="1">
    <citation type="submission" date="2019-01" db="EMBL/GenBank/DDBJ databases">
        <title>Complete genome sequence of Cohnella hallensis HS21 isolated from Korean fir (Abies koreana) rhizospheric soil.</title>
        <authorList>
            <person name="Jiang L."/>
            <person name="Kang S.W."/>
            <person name="Kim S."/>
            <person name="Jung J."/>
            <person name="Kim C.Y."/>
            <person name="Kim D.H."/>
            <person name="Kim S.W."/>
            <person name="Lee J."/>
        </authorList>
    </citation>
    <scope>NUCLEOTIDE SEQUENCE [LARGE SCALE GENOMIC DNA]</scope>
    <source>
        <strain evidence="1 2">HS21</strain>
    </source>
</reference>